<dbReference type="STRING" id="1346286.SAMN05444362_11271"/>
<protein>
    <recommendedName>
        <fullName evidence="4">DUF4142 domain-containing protein</fullName>
    </recommendedName>
</protein>
<feature type="chain" id="PRO_5012499859" description="DUF4142 domain-containing protein" evidence="1">
    <location>
        <begin position="23"/>
        <end position="196"/>
    </location>
</feature>
<dbReference type="AlphaFoldDB" id="A0A1M5FPX7"/>
<organism evidence="2 3">
    <name type="scientific">Dysgonomonas macrotermitis</name>
    <dbReference type="NCBI Taxonomy" id="1346286"/>
    <lineage>
        <taxon>Bacteria</taxon>
        <taxon>Pseudomonadati</taxon>
        <taxon>Bacteroidota</taxon>
        <taxon>Bacteroidia</taxon>
        <taxon>Bacteroidales</taxon>
        <taxon>Dysgonomonadaceae</taxon>
        <taxon>Dysgonomonas</taxon>
    </lineage>
</organism>
<gene>
    <name evidence="2" type="ORF">SAMN05444362_11271</name>
</gene>
<keyword evidence="1" id="KW-0732">Signal</keyword>
<sequence>MKRQILSLMLFLSISGVTTMFAQTSSELPVKVAEITKMVKLDNEQQSKLLFFNYMFEQRMDSAIYQIENIDEASDLIFKAKRNFNDSFMMLLSDKQKAEYIRHSSFSEITMKTEAKIKILRKSGDYNDSDLEQAHKEIFEYFMLEKFVYVNDRYNIERQKENIAQLKKLEPQTLKTANALQKAKHQGITYQNGYKW</sequence>
<dbReference type="Proteomes" id="UP000184480">
    <property type="component" value="Unassembled WGS sequence"/>
</dbReference>
<proteinExistence type="predicted"/>
<feature type="signal peptide" evidence="1">
    <location>
        <begin position="1"/>
        <end position="22"/>
    </location>
</feature>
<dbReference type="RefSeq" id="WP_139262070.1">
    <property type="nucleotide sequence ID" value="NZ_BBXL01000011.1"/>
</dbReference>
<accession>A0A1M5FPX7</accession>
<name>A0A1M5FPX7_9BACT</name>
<reference evidence="3" key="1">
    <citation type="submission" date="2016-11" db="EMBL/GenBank/DDBJ databases">
        <authorList>
            <person name="Varghese N."/>
            <person name="Submissions S."/>
        </authorList>
    </citation>
    <scope>NUCLEOTIDE SEQUENCE [LARGE SCALE GENOMIC DNA]</scope>
    <source>
        <strain evidence="3">DSM 27370</strain>
    </source>
</reference>
<dbReference type="EMBL" id="FQUC01000012">
    <property type="protein sequence ID" value="SHF93479.1"/>
    <property type="molecule type" value="Genomic_DNA"/>
</dbReference>
<keyword evidence="3" id="KW-1185">Reference proteome</keyword>
<evidence type="ECO:0000313" key="2">
    <source>
        <dbReference type="EMBL" id="SHF93479.1"/>
    </source>
</evidence>
<evidence type="ECO:0008006" key="4">
    <source>
        <dbReference type="Google" id="ProtNLM"/>
    </source>
</evidence>
<evidence type="ECO:0000313" key="3">
    <source>
        <dbReference type="Proteomes" id="UP000184480"/>
    </source>
</evidence>
<evidence type="ECO:0000256" key="1">
    <source>
        <dbReference type="SAM" id="SignalP"/>
    </source>
</evidence>